<dbReference type="AlphaFoldDB" id="A0A381Z5K6"/>
<dbReference type="EMBL" id="UINC01020044">
    <property type="protein sequence ID" value="SVA84566.1"/>
    <property type="molecule type" value="Genomic_DNA"/>
</dbReference>
<reference evidence="3" key="1">
    <citation type="submission" date="2018-05" db="EMBL/GenBank/DDBJ databases">
        <authorList>
            <person name="Lanie J.A."/>
            <person name="Ng W.-L."/>
            <person name="Kazmierczak K.M."/>
            <person name="Andrzejewski T.M."/>
            <person name="Davidsen T.M."/>
            <person name="Wayne K.J."/>
            <person name="Tettelin H."/>
            <person name="Glass J.I."/>
            <person name="Rusch D."/>
            <person name="Podicherti R."/>
            <person name="Tsui H.-C.T."/>
            <person name="Winkler M.E."/>
        </authorList>
    </citation>
    <scope>NUCLEOTIDE SEQUENCE</scope>
</reference>
<dbReference type="Pfam" id="PF06452">
    <property type="entry name" value="CBM9_1"/>
    <property type="match status" value="1"/>
</dbReference>
<sequence>VVKLLNPTTAIVNVCALLLLSTPITTLAQIEVPETRTDGQRPEAVAVPTDTEIRVDGALDENVWQRPPAATDFIQAEPRQGFPATEQTEVWVAYDDTHLYVAAYLYDSSEPTVNDIRKDFSDTNQDGFQVILDTFRDRRNGYIFMTNPEGARGDRQVANEGREVNTSWDAVWRVETQRVSDGWTLEMEIPFRALRFNPDNSRWGINFARRLRRNNEIAFWASIPRSYTLYRLSLAGDLLGLPNASAGRDLRVKPFVLGGRARETGDSTFIGQSKMGVDIKYRLTEGLTLDLTANPDFAQVEADVQRINLTQFSLFHQEKREFFLENSGLFYVGDAPRNYRVRLTPTPDQDLLPFFSRRIGISENRRAVPIDAGVRITGQVAGLVVGGLWMHTNDLNGVPGNDYAVVRVRRNLFRGSDIGGIFMMRDGVGSDDYNRVYGTDAFIRFPGEIDWSTYYLQSESPAFEDGQYAWRTSLNREGTFHHIKLGSMELGDGFTNDLGFFRRTGVRKYFIDWGVRPRPESFRNIGIREIHPHIT</sequence>
<evidence type="ECO:0000313" key="3">
    <source>
        <dbReference type="EMBL" id="SVA84566.1"/>
    </source>
</evidence>
<feature type="domain" description="Carbohydrate-binding" evidence="1">
    <location>
        <begin position="55"/>
        <end position="208"/>
    </location>
</feature>
<accession>A0A381Z5K6</accession>
<evidence type="ECO:0008006" key="4">
    <source>
        <dbReference type="Google" id="ProtNLM"/>
    </source>
</evidence>
<dbReference type="Gene3D" id="2.60.40.1190">
    <property type="match status" value="1"/>
</dbReference>
<evidence type="ECO:0000259" key="2">
    <source>
        <dbReference type="Pfam" id="PF19313"/>
    </source>
</evidence>
<feature type="non-terminal residue" evidence="3">
    <location>
        <position position="1"/>
    </location>
</feature>
<proteinExistence type="predicted"/>
<protein>
    <recommendedName>
        <fullName evidence="4">Carbohydrate-binding domain-containing protein</fullName>
    </recommendedName>
</protein>
<name>A0A381Z5K6_9ZZZZ</name>
<feature type="domain" description="DUF5916" evidence="2">
    <location>
        <begin position="252"/>
        <end position="348"/>
    </location>
</feature>
<gene>
    <name evidence="3" type="ORF">METZ01_LOCUS137420</name>
</gene>
<dbReference type="InterPro" id="IPR045670">
    <property type="entry name" value="DUF5916"/>
</dbReference>
<dbReference type="GO" id="GO:0004553">
    <property type="term" value="F:hydrolase activity, hydrolyzing O-glycosyl compounds"/>
    <property type="evidence" value="ECO:0007669"/>
    <property type="project" value="InterPro"/>
</dbReference>
<evidence type="ECO:0000259" key="1">
    <source>
        <dbReference type="Pfam" id="PF06452"/>
    </source>
</evidence>
<dbReference type="InterPro" id="IPR010502">
    <property type="entry name" value="Carb-bd_dom_fam9"/>
</dbReference>
<feature type="non-terminal residue" evidence="3">
    <location>
        <position position="535"/>
    </location>
</feature>
<dbReference type="Pfam" id="PF19313">
    <property type="entry name" value="DUF5916"/>
    <property type="match status" value="1"/>
</dbReference>
<dbReference type="GO" id="GO:0030246">
    <property type="term" value="F:carbohydrate binding"/>
    <property type="evidence" value="ECO:0007669"/>
    <property type="project" value="InterPro"/>
</dbReference>
<organism evidence="3">
    <name type="scientific">marine metagenome</name>
    <dbReference type="NCBI Taxonomy" id="408172"/>
    <lineage>
        <taxon>unclassified sequences</taxon>
        <taxon>metagenomes</taxon>
        <taxon>ecological metagenomes</taxon>
    </lineage>
</organism>
<dbReference type="GO" id="GO:0016052">
    <property type="term" value="P:carbohydrate catabolic process"/>
    <property type="evidence" value="ECO:0007669"/>
    <property type="project" value="InterPro"/>
</dbReference>
<dbReference type="CDD" id="cd09618">
    <property type="entry name" value="CBM9_like_2"/>
    <property type="match status" value="1"/>
</dbReference>
<dbReference type="SUPFAM" id="SSF49344">
    <property type="entry name" value="CBD9-like"/>
    <property type="match status" value="1"/>
</dbReference>